<gene>
    <name evidence="6" type="primary">lysR</name>
    <name evidence="6" type="ordered locus">AZC_4123</name>
</gene>
<sequence length="306" mass="32452">MTQTGTPTFDQLRVFLAVVDAGSFTAAARRLGRATSVVSYAITNLETQLGVALFDRTHAKTPELTEAGRAVLVEARTVANGMDGLRAKVKGLLEGLEPEVHLALDVMLPAARVVDALKGFAEAFPTVTLRLYVEALGAVGEMVVSGRASLGVSGAVLALPDNVERISIGAVELVPVAAPDHPLARAAHNAPGAGRDHVQLVLTDRSRLTEGQEFAVLGTRTWRLADLGSKHMLLREGVGWGNMPEPMIREDLAAGRLVRLDLPDMRAISYPLQAIHRSGAPPGPAGSWLIRRFQAQACKEAKTAGA</sequence>
<dbReference type="STRING" id="438753.AZC_4123"/>
<dbReference type="InterPro" id="IPR000847">
    <property type="entry name" value="LysR_HTH_N"/>
</dbReference>
<feature type="domain" description="HTH lysR-type" evidence="5">
    <location>
        <begin position="7"/>
        <end position="65"/>
    </location>
</feature>
<reference evidence="6 7" key="1">
    <citation type="journal article" date="2007" name="Appl. Environ. Microbiol.">
        <title>Rhizobial factors required for stem nodule maturation and maintenance in Sesbania rostrata-Azorhizobium caulinodans ORS571 symbiosis.</title>
        <authorList>
            <person name="Suzuki S."/>
            <person name="Aono T."/>
            <person name="Lee KB."/>
            <person name="Suzuki T."/>
            <person name="Liu CT."/>
            <person name="Miwa H."/>
            <person name="Wakao S."/>
            <person name="Iki T."/>
            <person name="Oyaizu H."/>
        </authorList>
    </citation>
    <scope>NUCLEOTIDE SEQUENCE [LARGE SCALE GENOMIC DNA]</scope>
    <source>
        <strain evidence="7">ATCC 43989 / DSM 5975 / JCM 20966 / LMG 6465 / NBRC 14845 / NCIMB 13405 / ORS 571</strain>
    </source>
</reference>
<dbReference type="AlphaFoldDB" id="A8HS07"/>
<dbReference type="EMBL" id="AP009384">
    <property type="protein sequence ID" value="BAF90121.1"/>
    <property type="molecule type" value="Genomic_DNA"/>
</dbReference>
<reference evidence="6 7" key="3">
    <citation type="journal article" date="2008" name="BMC Genomics">
        <title>The genome of the versatile nitrogen fixer Azorhizobium caulinodans ORS571.</title>
        <authorList>
            <person name="Lee KB."/>
            <person name="Backer P.D."/>
            <person name="Aono T."/>
            <person name="Liu CT."/>
            <person name="Suzuki S."/>
            <person name="Suzuki T."/>
            <person name="Kaneko T."/>
            <person name="Yamada M."/>
            <person name="Tabata S."/>
            <person name="Kupfer D.M."/>
            <person name="Najar F.Z."/>
            <person name="Wiley G.B."/>
            <person name="Roe B."/>
            <person name="Binnewies T.T."/>
            <person name="Ussery D.W."/>
            <person name="D'Haeze W."/>
            <person name="Herder J.D."/>
            <person name="Gevers D."/>
            <person name="Vereecke D."/>
            <person name="Holsters M."/>
            <person name="Oyaizu H."/>
        </authorList>
    </citation>
    <scope>NUCLEOTIDE SEQUENCE [LARGE SCALE GENOMIC DNA]</scope>
    <source>
        <strain evidence="7">ATCC 43989 / DSM 5975 / JCM 20966 / LMG 6465 / NBRC 14845 / NCIMB 13405 / ORS 571</strain>
    </source>
</reference>
<proteinExistence type="inferred from homology"/>
<dbReference type="HOGENOM" id="CLU_039613_35_0_5"/>
<evidence type="ECO:0000259" key="5">
    <source>
        <dbReference type="PROSITE" id="PS50931"/>
    </source>
</evidence>
<dbReference type="PANTHER" id="PTHR30126">
    <property type="entry name" value="HTH-TYPE TRANSCRIPTIONAL REGULATOR"/>
    <property type="match status" value="1"/>
</dbReference>
<evidence type="ECO:0000256" key="2">
    <source>
        <dbReference type="ARBA" id="ARBA00023015"/>
    </source>
</evidence>
<dbReference type="SUPFAM" id="SSF46785">
    <property type="entry name" value="Winged helix' DNA-binding domain"/>
    <property type="match status" value="1"/>
</dbReference>
<dbReference type="eggNOG" id="COG0583">
    <property type="taxonomic scope" value="Bacteria"/>
</dbReference>
<evidence type="ECO:0000256" key="4">
    <source>
        <dbReference type="ARBA" id="ARBA00023163"/>
    </source>
</evidence>
<comment type="similarity">
    <text evidence="1">Belongs to the LysR transcriptional regulatory family.</text>
</comment>
<dbReference type="Pfam" id="PF03466">
    <property type="entry name" value="LysR_substrate"/>
    <property type="match status" value="1"/>
</dbReference>
<evidence type="ECO:0000256" key="1">
    <source>
        <dbReference type="ARBA" id="ARBA00009437"/>
    </source>
</evidence>
<dbReference type="PROSITE" id="PS50931">
    <property type="entry name" value="HTH_LYSR"/>
    <property type="match status" value="1"/>
</dbReference>
<dbReference type="Proteomes" id="UP000000270">
    <property type="component" value="Chromosome"/>
</dbReference>
<evidence type="ECO:0000313" key="6">
    <source>
        <dbReference type="EMBL" id="BAF90121.1"/>
    </source>
</evidence>
<organism evidence="6 7">
    <name type="scientific">Azorhizobium caulinodans (strain ATCC 43989 / DSM 5975 / JCM 20966 / LMG 6465 / NBRC 14845 / NCIMB 13405 / ORS 571)</name>
    <dbReference type="NCBI Taxonomy" id="438753"/>
    <lineage>
        <taxon>Bacteria</taxon>
        <taxon>Pseudomonadati</taxon>
        <taxon>Pseudomonadota</taxon>
        <taxon>Alphaproteobacteria</taxon>
        <taxon>Hyphomicrobiales</taxon>
        <taxon>Xanthobacteraceae</taxon>
        <taxon>Azorhizobium</taxon>
    </lineage>
</organism>
<dbReference type="KEGG" id="azc:AZC_4123"/>
<keyword evidence="7" id="KW-1185">Reference proteome</keyword>
<evidence type="ECO:0000313" key="7">
    <source>
        <dbReference type="Proteomes" id="UP000000270"/>
    </source>
</evidence>
<dbReference type="GO" id="GO:0000976">
    <property type="term" value="F:transcription cis-regulatory region binding"/>
    <property type="evidence" value="ECO:0007669"/>
    <property type="project" value="TreeGrafter"/>
</dbReference>
<keyword evidence="2" id="KW-0805">Transcription regulation</keyword>
<dbReference type="InterPro" id="IPR005119">
    <property type="entry name" value="LysR_subst-bd"/>
</dbReference>
<dbReference type="Gene3D" id="3.40.190.290">
    <property type="match status" value="1"/>
</dbReference>
<dbReference type="Pfam" id="PF00126">
    <property type="entry name" value="HTH_1"/>
    <property type="match status" value="1"/>
</dbReference>
<reference evidence="7" key="2">
    <citation type="submission" date="2007-04" db="EMBL/GenBank/DDBJ databases">
        <title>Complete genome sequence of the nitrogen-fixing bacterium Azorhizobium caulinodans ORS571.</title>
        <authorList>
            <person name="Lee K.B."/>
            <person name="Backer P.D."/>
            <person name="Aono T."/>
            <person name="Liu C.T."/>
            <person name="Suzuki S."/>
            <person name="Suzuki T."/>
            <person name="Kaneko T."/>
            <person name="Yamada M."/>
            <person name="Tabata S."/>
            <person name="Kupfer D.M."/>
            <person name="Najar F.Z."/>
            <person name="Wiley G.B."/>
            <person name="Roe B."/>
            <person name="Binnewies T."/>
            <person name="Ussery D."/>
            <person name="Vereecke D."/>
            <person name="Gevers D."/>
            <person name="Holsters M."/>
            <person name="Oyaizu H."/>
        </authorList>
    </citation>
    <scope>NUCLEOTIDE SEQUENCE [LARGE SCALE GENOMIC DNA]</scope>
    <source>
        <strain evidence="7">ATCC 43989 / DSM 5975 / JCM 20966 / LMG 6465 / NBRC 14845 / NCIMB 13405 / ORS 571</strain>
    </source>
</reference>
<reference evidence="6 7" key="6">
    <citation type="journal article" date="2011" name="Appl. Environ. Microbiol.">
        <title>Involvement of the azorhizobial chromosome partition gene (parA) in the onset of bacteroid differentiation during Sesbania rostrata stem nodule development.</title>
        <authorList>
            <person name="Liu CT."/>
            <person name="Lee KB."/>
            <person name="Wang YS."/>
            <person name="Peng MH."/>
            <person name="Lee KT."/>
            <person name="Suzuki S."/>
            <person name="Suzuki T."/>
            <person name="Oyaizu H."/>
        </authorList>
    </citation>
    <scope>NUCLEOTIDE SEQUENCE [LARGE SCALE GENOMIC DNA]</scope>
    <source>
        <strain evidence="7">ATCC 43989 / DSM 5975 / JCM 20966 / LMG 6465 / NBRC 14845 / NCIMB 13405 / ORS 571</strain>
    </source>
</reference>
<protein>
    <submittedName>
        <fullName evidence="6">Transcriptional regulator</fullName>
    </submittedName>
</protein>
<reference evidence="6 7" key="5">
    <citation type="journal article" date="2010" name="Appl. Environ. Microbiol.">
        <title>phrR-like gene praR of Azorhizobium caulinodans ORS571 is essential for symbiosis with Sesbania rostrata and is involved in expression of reb genes.</title>
        <authorList>
            <person name="Akiba N."/>
            <person name="Aono T."/>
            <person name="Toyazaki H."/>
            <person name="Sato S."/>
            <person name="Oyaizu H."/>
        </authorList>
    </citation>
    <scope>NUCLEOTIDE SEQUENCE [LARGE SCALE GENOMIC DNA]</scope>
    <source>
        <strain evidence="7">ATCC 43989 / DSM 5975 / JCM 20966 / LMG 6465 / NBRC 14845 / NCIMB 13405 / ORS 571</strain>
    </source>
</reference>
<accession>A8HS07</accession>
<dbReference type="GO" id="GO:0003700">
    <property type="term" value="F:DNA-binding transcription factor activity"/>
    <property type="evidence" value="ECO:0007669"/>
    <property type="project" value="InterPro"/>
</dbReference>
<dbReference type="Gene3D" id="1.10.10.10">
    <property type="entry name" value="Winged helix-like DNA-binding domain superfamily/Winged helix DNA-binding domain"/>
    <property type="match status" value="1"/>
</dbReference>
<dbReference type="InterPro" id="IPR036390">
    <property type="entry name" value="WH_DNA-bd_sf"/>
</dbReference>
<name>A8HS07_AZOC5</name>
<keyword evidence="4" id="KW-0804">Transcription</keyword>
<reference evidence="6 7" key="4">
    <citation type="journal article" date="2009" name="Appl. Environ. Microbiol.">
        <title>Comparative genome-wide transcriptional profiling of Azorhizobium caulinodans ORS571 grown under free-living and symbiotic conditions.</title>
        <authorList>
            <person name="Tsukada S."/>
            <person name="Aono T."/>
            <person name="Akiba N."/>
            <person name="Lee KB."/>
            <person name="Liu CT."/>
            <person name="Toyazaki H."/>
            <person name="Oyaizu H."/>
        </authorList>
    </citation>
    <scope>NUCLEOTIDE SEQUENCE [LARGE SCALE GENOMIC DNA]</scope>
    <source>
        <strain evidence="7">ATCC 43989 / DSM 5975 / JCM 20966 / LMG 6465 / NBRC 14845 / NCIMB 13405 / ORS 571</strain>
    </source>
</reference>
<dbReference type="FunFam" id="1.10.10.10:FF:000001">
    <property type="entry name" value="LysR family transcriptional regulator"/>
    <property type="match status" value="1"/>
</dbReference>
<dbReference type="PANTHER" id="PTHR30126:SF91">
    <property type="entry name" value="LYSR FAMILY TRANSCRIPTIONAL REGULATOR"/>
    <property type="match status" value="1"/>
</dbReference>
<dbReference type="RefSeq" id="WP_012172643.1">
    <property type="nucleotide sequence ID" value="NC_009937.1"/>
</dbReference>
<dbReference type="InterPro" id="IPR036388">
    <property type="entry name" value="WH-like_DNA-bd_sf"/>
</dbReference>
<keyword evidence="3" id="KW-0238">DNA-binding</keyword>
<evidence type="ECO:0000256" key="3">
    <source>
        <dbReference type="ARBA" id="ARBA00023125"/>
    </source>
</evidence>
<dbReference type="SUPFAM" id="SSF53850">
    <property type="entry name" value="Periplasmic binding protein-like II"/>
    <property type="match status" value="1"/>
</dbReference>